<organism evidence="4">
    <name type="scientific">Talaromyces marneffei PM1</name>
    <dbReference type="NCBI Taxonomy" id="1077442"/>
    <lineage>
        <taxon>Eukaryota</taxon>
        <taxon>Fungi</taxon>
        <taxon>Dikarya</taxon>
        <taxon>Ascomycota</taxon>
        <taxon>Pezizomycotina</taxon>
        <taxon>Eurotiomycetes</taxon>
        <taxon>Eurotiomycetidae</taxon>
        <taxon>Eurotiales</taxon>
        <taxon>Trichocomaceae</taxon>
        <taxon>Talaromyces</taxon>
        <taxon>Talaromyces sect. Talaromyces</taxon>
    </lineage>
</organism>
<evidence type="ECO:0000256" key="1">
    <source>
        <dbReference type="ARBA" id="ARBA00005986"/>
    </source>
</evidence>
<keyword evidence="2" id="KW-0812">Transmembrane</keyword>
<keyword evidence="2" id="KW-1133">Transmembrane helix</keyword>
<proteinExistence type="inferred from homology"/>
<dbReference type="Gene3D" id="3.30.70.100">
    <property type="match status" value="1"/>
</dbReference>
<feature type="transmembrane region" description="Helical" evidence="2">
    <location>
        <begin position="172"/>
        <end position="190"/>
    </location>
</feature>
<dbReference type="EMBL" id="JPOX01000003">
    <property type="protein sequence ID" value="KFX52373.1"/>
    <property type="molecule type" value="Genomic_DNA"/>
</dbReference>
<keyword evidence="2" id="KW-0472">Membrane</keyword>
<protein>
    <recommendedName>
        <fullName evidence="3">EthD domain-containing protein</fullName>
    </recommendedName>
</protein>
<gene>
    <name evidence="4" type="ORF">GQ26_0032600</name>
</gene>
<dbReference type="GO" id="GO:0016491">
    <property type="term" value="F:oxidoreductase activity"/>
    <property type="evidence" value="ECO:0007669"/>
    <property type="project" value="InterPro"/>
</dbReference>
<evidence type="ECO:0000256" key="2">
    <source>
        <dbReference type="SAM" id="Phobius"/>
    </source>
</evidence>
<dbReference type="AlphaFoldDB" id="A0A093Y4D8"/>
<comment type="similarity">
    <text evidence="1">Belongs to the tpcK family.</text>
</comment>
<evidence type="ECO:0000259" key="3">
    <source>
        <dbReference type="Pfam" id="PF07110"/>
    </source>
</evidence>
<name>A0A093Y4D8_TALMA</name>
<sequence length="195" mass="22529">MPILNEEEVLAPSFPTEGKYLCLTICGYRKPGMSEADYRNHMVNVSAPMTKDLMVKYGVKRWTQGSISVSWSKTDSGAKIHNQSATRALMSQLFDPQMCNLADFDCFSQVFFRNIDDYKRMKTDPWYKKHLIHDHEVFADTKKSMMTIGWVEEFVREGEVVDGFKDRPDRGMLSLFLTAGISILVTSLVWKRWVH</sequence>
<accession>A0A093Y4D8</accession>
<comment type="caution">
    <text evidence="4">The sequence shown here is derived from an EMBL/GenBank/DDBJ whole genome shotgun (WGS) entry which is preliminary data.</text>
</comment>
<dbReference type="InterPro" id="IPR009799">
    <property type="entry name" value="EthD_dom"/>
</dbReference>
<dbReference type="Pfam" id="PF07110">
    <property type="entry name" value="EthD"/>
    <property type="match status" value="1"/>
</dbReference>
<reference evidence="4" key="1">
    <citation type="journal article" date="2014" name="PLoS Genet.">
        <title>Signature Gene Expression Reveals Novel Clues to the Molecular Mechanisms of Dimorphic Transition in Penicillium marneffei.</title>
        <authorList>
            <person name="Yang E."/>
            <person name="Wang G."/>
            <person name="Cai J."/>
            <person name="Woo P.C."/>
            <person name="Lau S.K."/>
            <person name="Yuen K.-Y."/>
            <person name="Chow W.-N."/>
            <person name="Lin X."/>
        </authorList>
    </citation>
    <scope>NUCLEOTIDE SEQUENCE [LARGE SCALE GENOMIC DNA]</scope>
    <source>
        <strain evidence="4">PM1</strain>
    </source>
</reference>
<dbReference type="InterPro" id="IPR011008">
    <property type="entry name" value="Dimeric_a/b-barrel"/>
</dbReference>
<dbReference type="SUPFAM" id="SSF54909">
    <property type="entry name" value="Dimeric alpha+beta barrel"/>
    <property type="match status" value="1"/>
</dbReference>
<evidence type="ECO:0000313" key="4">
    <source>
        <dbReference type="EMBL" id="KFX52373.1"/>
    </source>
</evidence>
<feature type="domain" description="EthD" evidence="3">
    <location>
        <begin position="30"/>
        <end position="141"/>
    </location>
</feature>